<sequence>MRPVERLQETMLDRAEEAVCPAAPSGAAVLCPPAGRLTELRTLHHYHVEMLTSWKTNDHKFTPLLCEIWDVQ</sequence>
<organism evidence="1 2">
    <name type="scientific">Chaenocephalus aceratus</name>
    <name type="common">Blackfin icefish</name>
    <name type="synonym">Chaenichthys aceratus</name>
    <dbReference type="NCBI Taxonomy" id="36190"/>
    <lineage>
        <taxon>Eukaryota</taxon>
        <taxon>Metazoa</taxon>
        <taxon>Chordata</taxon>
        <taxon>Craniata</taxon>
        <taxon>Vertebrata</taxon>
        <taxon>Euteleostomi</taxon>
        <taxon>Actinopterygii</taxon>
        <taxon>Neopterygii</taxon>
        <taxon>Teleostei</taxon>
        <taxon>Neoteleostei</taxon>
        <taxon>Acanthomorphata</taxon>
        <taxon>Eupercaria</taxon>
        <taxon>Perciformes</taxon>
        <taxon>Notothenioidei</taxon>
        <taxon>Channichthyidae</taxon>
        <taxon>Chaenocephalus</taxon>
    </lineage>
</organism>
<protein>
    <submittedName>
        <fullName evidence="1">Uncharacterized protein</fullName>
    </submittedName>
</protein>
<evidence type="ECO:0000313" key="1">
    <source>
        <dbReference type="EMBL" id="KAI4825244.1"/>
    </source>
</evidence>
<comment type="caution">
    <text evidence="1">The sequence shown here is derived from an EMBL/GenBank/DDBJ whole genome shotgun (WGS) entry which is preliminary data.</text>
</comment>
<dbReference type="Proteomes" id="UP001057452">
    <property type="component" value="Chromosome 6"/>
</dbReference>
<evidence type="ECO:0000313" key="2">
    <source>
        <dbReference type="Proteomes" id="UP001057452"/>
    </source>
</evidence>
<accession>A0ACB9XE02</accession>
<gene>
    <name evidence="1" type="ORF">KUCAC02_020931</name>
</gene>
<name>A0ACB9XE02_CHAAC</name>
<dbReference type="EMBL" id="CM043790">
    <property type="protein sequence ID" value="KAI4825244.1"/>
    <property type="molecule type" value="Genomic_DNA"/>
</dbReference>
<reference evidence="1" key="1">
    <citation type="submission" date="2022-05" db="EMBL/GenBank/DDBJ databases">
        <title>Chromosome-level genome of Chaenocephalus aceratus.</title>
        <authorList>
            <person name="Park H."/>
        </authorList>
    </citation>
    <scope>NUCLEOTIDE SEQUENCE</scope>
    <source>
        <strain evidence="1">KU_202001</strain>
    </source>
</reference>
<proteinExistence type="predicted"/>
<keyword evidence="2" id="KW-1185">Reference proteome</keyword>